<evidence type="ECO:0008006" key="3">
    <source>
        <dbReference type="Google" id="ProtNLM"/>
    </source>
</evidence>
<gene>
    <name evidence="1" type="ORF">H7U35_02475</name>
</gene>
<proteinExistence type="predicted"/>
<evidence type="ECO:0000313" key="2">
    <source>
        <dbReference type="Proteomes" id="UP000766986"/>
    </source>
</evidence>
<protein>
    <recommendedName>
        <fullName evidence="3">Flavodoxin-like fold domain-containing protein</fullName>
    </recommendedName>
</protein>
<organism evidence="1 2">
    <name type="scientific">Mediterranea massiliensis</name>
    <dbReference type="NCBI Taxonomy" id="1841865"/>
    <lineage>
        <taxon>Bacteria</taxon>
        <taxon>Pseudomonadati</taxon>
        <taxon>Bacteroidota</taxon>
        <taxon>Bacteroidia</taxon>
        <taxon>Bacteroidales</taxon>
        <taxon>Bacteroidaceae</taxon>
        <taxon>Mediterranea</taxon>
    </lineage>
</organism>
<dbReference type="InterPro" id="IPR029039">
    <property type="entry name" value="Flavoprotein-like_sf"/>
</dbReference>
<sequence length="203" mass="22850">MGKIMILNGSPRAPKSNSLRYAELFIKYSRQAADYYPITKTNHSRLLEKMAGYSDVLLVFPLYADALPVSLLNFLKSLEACPPPRKPVVSILINCGFLEHTQNEVAVRMLELFCRQNSYEMGSVLMLGSGEAILDTPFKYVAARAIRKLARAVDEGSRLRLAATMPLGPRLFKMAATVYWTRYGQRFGTSKKQMQTMEIEGND</sequence>
<evidence type="ECO:0000313" key="1">
    <source>
        <dbReference type="EMBL" id="MBM6734096.1"/>
    </source>
</evidence>
<comment type="caution">
    <text evidence="1">The sequence shown here is derived from an EMBL/GenBank/DDBJ whole genome shotgun (WGS) entry which is preliminary data.</text>
</comment>
<name>A0ABS2DXF3_9BACT</name>
<reference evidence="1 2" key="1">
    <citation type="journal article" date="2021" name="Sci. Rep.">
        <title>The distribution of antibiotic resistance genes in chicken gut microbiota commensals.</title>
        <authorList>
            <person name="Juricova H."/>
            <person name="Matiasovicova J."/>
            <person name="Kubasova T."/>
            <person name="Cejkova D."/>
            <person name="Rychlik I."/>
        </authorList>
    </citation>
    <scope>NUCLEOTIDE SEQUENCE [LARGE SCALE GENOMIC DNA]</scope>
    <source>
        <strain evidence="1 2">An772</strain>
    </source>
</reference>
<dbReference type="EMBL" id="JACLYZ010000003">
    <property type="protein sequence ID" value="MBM6734096.1"/>
    <property type="molecule type" value="Genomic_DNA"/>
</dbReference>
<dbReference type="Proteomes" id="UP000766986">
    <property type="component" value="Unassembled WGS sequence"/>
</dbReference>
<accession>A0ABS2DXF3</accession>
<keyword evidence="2" id="KW-1185">Reference proteome</keyword>
<dbReference type="SUPFAM" id="SSF52218">
    <property type="entry name" value="Flavoproteins"/>
    <property type="match status" value="1"/>
</dbReference>